<dbReference type="EMBL" id="CZPZ01000012">
    <property type="protein sequence ID" value="CUS35106.1"/>
    <property type="molecule type" value="Genomic_DNA"/>
</dbReference>
<dbReference type="AlphaFoldDB" id="A0A0S4LIZ4"/>
<evidence type="ECO:0000313" key="3">
    <source>
        <dbReference type="EMBL" id="CUS35106.1"/>
    </source>
</evidence>
<dbReference type="RefSeq" id="WP_090896525.1">
    <property type="nucleotide sequence ID" value="NZ_CZPZ01000012.1"/>
</dbReference>
<reference evidence="4" key="1">
    <citation type="submission" date="2015-10" db="EMBL/GenBank/DDBJ databases">
        <authorList>
            <person name="Luecker S."/>
            <person name="Luecker S."/>
        </authorList>
    </citation>
    <scope>NUCLEOTIDE SEQUENCE [LARGE SCALE GENOMIC DNA]</scope>
</reference>
<keyword evidence="4" id="KW-1185">Reference proteome</keyword>
<dbReference type="InterPro" id="IPR025961">
    <property type="entry name" value="Metal_resist"/>
</dbReference>
<evidence type="ECO:0000313" key="4">
    <source>
        <dbReference type="Proteomes" id="UP000198736"/>
    </source>
</evidence>
<dbReference type="Gene3D" id="1.20.120.1490">
    <property type="match status" value="1"/>
</dbReference>
<organism evidence="3 4">
    <name type="scientific">Candidatus Nitrospira nitrificans</name>
    <dbReference type="NCBI Taxonomy" id="1742973"/>
    <lineage>
        <taxon>Bacteria</taxon>
        <taxon>Pseudomonadati</taxon>
        <taxon>Nitrospirota</taxon>
        <taxon>Nitrospiria</taxon>
        <taxon>Nitrospirales</taxon>
        <taxon>Nitrospiraceae</taxon>
        <taxon>Nitrospira</taxon>
    </lineage>
</organism>
<protein>
    <recommendedName>
        <fullName evidence="5">Periplasmic heavy metal sensor</fullName>
    </recommendedName>
</protein>
<evidence type="ECO:0000256" key="2">
    <source>
        <dbReference type="SAM" id="MobiDB-lite"/>
    </source>
</evidence>
<dbReference type="STRING" id="1742973.COMA2_20089"/>
<keyword evidence="1" id="KW-0175">Coiled coil</keyword>
<proteinExistence type="predicted"/>
<feature type="region of interest" description="Disordered" evidence="2">
    <location>
        <begin position="175"/>
        <end position="198"/>
    </location>
</feature>
<feature type="compositionally biased region" description="Low complexity" evidence="2">
    <location>
        <begin position="186"/>
        <end position="198"/>
    </location>
</feature>
<feature type="compositionally biased region" description="Gly residues" evidence="2">
    <location>
        <begin position="175"/>
        <end position="185"/>
    </location>
</feature>
<name>A0A0S4LIZ4_9BACT</name>
<evidence type="ECO:0008006" key="5">
    <source>
        <dbReference type="Google" id="ProtNLM"/>
    </source>
</evidence>
<dbReference type="Proteomes" id="UP000198736">
    <property type="component" value="Unassembled WGS sequence"/>
</dbReference>
<feature type="coiled-coil region" evidence="1">
    <location>
        <begin position="84"/>
        <end position="122"/>
    </location>
</feature>
<accession>A0A0S4LIZ4</accession>
<dbReference type="OrthoDB" id="9853464at2"/>
<evidence type="ECO:0000256" key="1">
    <source>
        <dbReference type="SAM" id="Coils"/>
    </source>
</evidence>
<sequence>MTKLWKRWMVAVGGAVLIIALTVFPVFADAGHGQMGHGGHDQDDQGDHSGDYLKHLLKHVKEIGLTPEQITKLKSMQLDFKRTEARLEADAKVAKLELHALLEDEQADLIAIQAKVDQLKKAESACLFTVIKSKRNAMAMLTPDQREKDRAVHEHMKSGTQHGGGMGGMMGGMGGGMMGGGGHGQSSGAASGGQQHQH</sequence>
<gene>
    <name evidence="3" type="ORF">COMA2_20089</name>
</gene>
<dbReference type="Pfam" id="PF13801">
    <property type="entry name" value="Metal_resist"/>
    <property type="match status" value="1"/>
</dbReference>